<reference evidence="1" key="1">
    <citation type="submission" date="2007-03" db="EMBL/GenBank/DDBJ databases">
        <title>Annotation of Culex pipiens quinquefasciatus.</title>
        <authorList>
            <consortium name="The Broad Institute Genome Sequencing Platform"/>
            <person name="Atkinson P.W."/>
            <person name="Hemingway J."/>
            <person name="Christensen B.M."/>
            <person name="Higgs S."/>
            <person name="Kodira C."/>
            <person name="Hannick L."/>
            <person name="Megy K."/>
            <person name="O'Leary S."/>
            <person name="Pearson M."/>
            <person name="Haas B.J."/>
            <person name="Mauceli E."/>
            <person name="Wortman J.R."/>
            <person name="Lee N.H."/>
            <person name="Guigo R."/>
            <person name="Stanke M."/>
            <person name="Alvarado L."/>
            <person name="Amedeo P."/>
            <person name="Antoine C.H."/>
            <person name="Arensburger P."/>
            <person name="Bidwell S.L."/>
            <person name="Crawford M."/>
            <person name="Camaro F."/>
            <person name="Devon K."/>
            <person name="Engels R."/>
            <person name="Hammond M."/>
            <person name="Howarth C."/>
            <person name="Koehrsen M."/>
            <person name="Lawson D."/>
            <person name="Montgomery P."/>
            <person name="Nene V."/>
            <person name="Nusbaum C."/>
            <person name="Puiu D."/>
            <person name="Romero-Severson J."/>
            <person name="Severson D.W."/>
            <person name="Shumway M."/>
            <person name="Sisk P."/>
            <person name="Stolte C."/>
            <person name="Zeng Q."/>
            <person name="Eisenstadt E."/>
            <person name="Fraser-Liggett C."/>
            <person name="Strausberg R."/>
            <person name="Galagan J."/>
            <person name="Birren B."/>
            <person name="Collins F.H."/>
        </authorList>
    </citation>
    <scope>NUCLEOTIDE SEQUENCE [LARGE SCALE GENOMIC DNA]</scope>
    <source>
        <strain evidence="1">JHB</strain>
    </source>
</reference>
<evidence type="ECO:0000313" key="1">
    <source>
        <dbReference type="EMBL" id="EDS43603.1"/>
    </source>
</evidence>
<dbReference type="InParanoid" id="B0XAA6"/>
<organism>
    <name type="scientific">Culex quinquefasciatus</name>
    <name type="common">Southern house mosquito</name>
    <name type="synonym">Culex pungens</name>
    <dbReference type="NCBI Taxonomy" id="7176"/>
    <lineage>
        <taxon>Eukaryota</taxon>
        <taxon>Metazoa</taxon>
        <taxon>Ecdysozoa</taxon>
        <taxon>Arthropoda</taxon>
        <taxon>Hexapoda</taxon>
        <taxon>Insecta</taxon>
        <taxon>Pterygota</taxon>
        <taxon>Neoptera</taxon>
        <taxon>Endopterygota</taxon>
        <taxon>Diptera</taxon>
        <taxon>Nematocera</taxon>
        <taxon>Culicoidea</taxon>
        <taxon>Culicidae</taxon>
        <taxon>Culicinae</taxon>
        <taxon>Culicini</taxon>
        <taxon>Culex</taxon>
        <taxon>Culex</taxon>
    </lineage>
</organism>
<evidence type="ECO:0000313" key="3">
    <source>
        <dbReference type="Proteomes" id="UP000002320"/>
    </source>
</evidence>
<name>B0XAA6_CULQU</name>
<dbReference type="Proteomes" id="UP000002320">
    <property type="component" value="Unassembled WGS sequence"/>
</dbReference>
<dbReference type="VEuPathDB" id="VectorBase:CQUJHB012120"/>
<protein>
    <submittedName>
        <fullName evidence="1 2">Uncharacterized protein</fullName>
    </submittedName>
</protein>
<dbReference type="AlphaFoldDB" id="B0XAA6"/>
<keyword evidence="3" id="KW-1185">Reference proteome</keyword>
<dbReference type="KEGG" id="cqu:CpipJ_CPIJ016230"/>
<dbReference type="HOGENOM" id="CLU_2017455_0_0_1"/>
<sequence>MHYSADCKFRDHVCRDCKKKGHKEGYCACFARKGNKKPPSKGVKVVSVKNVSQTRMFAEIEFNQVPVQLQIDLASDITVISDRCWKQIGIPSGVKHRAAWKRPLGHPLTSHWNSGVTWRSAES</sequence>
<dbReference type="EnsemblMetazoa" id="CPIJ016230-RA">
    <property type="protein sequence ID" value="CPIJ016230-PA"/>
    <property type="gene ID" value="CPIJ016230"/>
</dbReference>
<gene>
    <name evidence="2" type="primary">6049892</name>
    <name evidence="1" type="ORF">CpipJ_CPIJ016230</name>
</gene>
<evidence type="ECO:0000313" key="2">
    <source>
        <dbReference type="EnsemblMetazoa" id="CPIJ016230-PA"/>
    </source>
</evidence>
<proteinExistence type="predicted"/>
<dbReference type="OrthoDB" id="7757553at2759"/>
<accession>B0XAA6</accession>
<dbReference type="VEuPathDB" id="VectorBase:CPIJ016230"/>
<dbReference type="EMBL" id="DS232576">
    <property type="protein sequence ID" value="EDS43603.1"/>
    <property type="molecule type" value="Genomic_DNA"/>
</dbReference>
<reference evidence="2" key="2">
    <citation type="submission" date="2020-05" db="UniProtKB">
        <authorList>
            <consortium name="EnsemblMetazoa"/>
        </authorList>
    </citation>
    <scope>IDENTIFICATION</scope>
    <source>
        <strain evidence="2">JHB</strain>
    </source>
</reference>